<accession>A0A1J7GJD3</accession>
<feature type="domain" description="X8" evidence="4">
    <location>
        <begin position="19"/>
        <end position="114"/>
    </location>
</feature>
<dbReference type="STRING" id="3871.A0A1J7GJD3"/>
<keyword evidence="2" id="KW-0325">Glycoprotein</keyword>
<dbReference type="Proteomes" id="UP000188354">
    <property type="component" value="Chromosome LG12"/>
</dbReference>
<evidence type="ECO:0000256" key="3">
    <source>
        <dbReference type="ARBA" id="ARBA00022729"/>
    </source>
</evidence>
<keyword evidence="2" id="KW-0472">Membrane</keyword>
<reference evidence="5 6" key="1">
    <citation type="journal article" date="2017" name="Plant Biotechnol. J.">
        <title>A comprehensive draft genome sequence for lupin (Lupinus angustifolius), an emerging health food: insights into plant-microbe interactions and legume evolution.</title>
        <authorList>
            <person name="Hane J.K."/>
            <person name="Ming Y."/>
            <person name="Kamphuis L.G."/>
            <person name="Nelson M.N."/>
            <person name="Garg G."/>
            <person name="Atkins C.A."/>
            <person name="Bayer P.E."/>
            <person name="Bravo A."/>
            <person name="Bringans S."/>
            <person name="Cannon S."/>
            <person name="Edwards D."/>
            <person name="Foley R."/>
            <person name="Gao L.L."/>
            <person name="Harrison M.J."/>
            <person name="Huang W."/>
            <person name="Hurgobin B."/>
            <person name="Li S."/>
            <person name="Liu C.W."/>
            <person name="McGrath A."/>
            <person name="Morahan G."/>
            <person name="Murray J."/>
            <person name="Weller J."/>
            <person name="Jian J."/>
            <person name="Singh K.B."/>
        </authorList>
    </citation>
    <scope>NUCLEOTIDE SEQUENCE [LARGE SCALE GENOMIC DNA]</scope>
    <source>
        <strain evidence="6">cv. Tanjil</strain>
        <tissue evidence="5">Whole plant</tissue>
    </source>
</reference>
<dbReference type="InterPro" id="IPR012946">
    <property type="entry name" value="X8"/>
</dbReference>
<organism evidence="5 6">
    <name type="scientific">Lupinus angustifolius</name>
    <name type="common">Narrow-leaved blue lupine</name>
    <dbReference type="NCBI Taxonomy" id="3871"/>
    <lineage>
        <taxon>Eukaryota</taxon>
        <taxon>Viridiplantae</taxon>
        <taxon>Streptophyta</taxon>
        <taxon>Embryophyta</taxon>
        <taxon>Tracheophyta</taxon>
        <taxon>Spermatophyta</taxon>
        <taxon>Magnoliopsida</taxon>
        <taxon>eudicotyledons</taxon>
        <taxon>Gunneridae</taxon>
        <taxon>Pentapetalae</taxon>
        <taxon>rosids</taxon>
        <taxon>fabids</taxon>
        <taxon>Fabales</taxon>
        <taxon>Fabaceae</taxon>
        <taxon>Papilionoideae</taxon>
        <taxon>50 kb inversion clade</taxon>
        <taxon>genistoids sensu lato</taxon>
        <taxon>core genistoids</taxon>
        <taxon>Genisteae</taxon>
        <taxon>Lupinus</taxon>
    </lineage>
</organism>
<dbReference type="PANTHER" id="PTHR31044">
    <property type="entry name" value="BETA-1,3 GLUCANASE"/>
    <property type="match status" value="1"/>
</dbReference>
<keyword evidence="3" id="KW-0732">Signal</keyword>
<evidence type="ECO:0000256" key="2">
    <source>
        <dbReference type="ARBA" id="ARBA00022622"/>
    </source>
</evidence>
<name>A0A1J7GJD3_LUPAN</name>
<sequence>MNVAAQVVVEGGGSVVSESWCVVRTDASFQALQTALDYACSAGADCSVLQPIGLCFLPNSIQAHASHVFNSFYQKKGRALGSCDFAGTATIAQGDLSMIPSPLPFTFLYIYCVAIGIGSGVDNNLVYKESGTFIMDEILVLL</sequence>
<evidence type="ECO:0000256" key="1">
    <source>
        <dbReference type="ARBA" id="ARBA00004609"/>
    </source>
</evidence>
<dbReference type="PANTHER" id="PTHR31044:SF47">
    <property type="entry name" value="CARBOHYDRATE-BINDING X8 DOMAIN SUPERFAMILY PROTEIN"/>
    <property type="match status" value="1"/>
</dbReference>
<dbReference type="Gene3D" id="1.20.58.1040">
    <property type="match status" value="1"/>
</dbReference>
<dbReference type="GO" id="GO:0009506">
    <property type="term" value="C:plasmodesma"/>
    <property type="evidence" value="ECO:0007669"/>
    <property type="project" value="UniProtKB-ARBA"/>
</dbReference>
<dbReference type="OMA" id="SESWCVV"/>
<dbReference type="Gramene" id="OIW00591">
    <property type="protein sequence ID" value="OIW00591"/>
    <property type="gene ID" value="TanjilG_14817"/>
</dbReference>
<proteinExistence type="predicted"/>
<keyword evidence="6" id="KW-1185">Reference proteome</keyword>
<dbReference type="InterPro" id="IPR044788">
    <property type="entry name" value="X8_dom_prot"/>
</dbReference>
<gene>
    <name evidence="5" type="ORF">TanjilG_14817</name>
</gene>
<dbReference type="GO" id="GO:0005886">
    <property type="term" value="C:plasma membrane"/>
    <property type="evidence" value="ECO:0007669"/>
    <property type="project" value="UniProtKB-SubCell"/>
</dbReference>
<dbReference type="SMART" id="SM00768">
    <property type="entry name" value="X8"/>
    <property type="match status" value="1"/>
</dbReference>
<dbReference type="GO" id="GO:0098552">
    <property type="term" value="C:side of membrane"/>
    <property type="evidence" value="ECO:0007669"/>
    <property type="project" value="UniProtKB-KW"/>
</dbReference>
<evidence type="ECO:0000313" key="6">
    <source>
        <dbReference type="Proteomes" id="UP000188354"/>
    </source>
</evidence>
<dbReference type="EMBL" id="CM007372">
    <property type="protein sequence ID" value="OIW00591.1"/>
    <property type="molecule type" value="Genomic_DNA"/>
</dbReference>
<dbReference type="Pfam" id="PF07983">
    <property type="entry name" value="X8"/>
    <property type="match status" value="1"/>
</dbReference>
<comment type="subcellular location">
    <subcellularLocation>
        <location evidence="1">Cell membrane</location>
        <topology evidence="1">Lipid-anchor</topology>
        <topology evidence="1">GPI-anchor</topology>
    </subcellularLocation>
</comment>
<evidence type="ECO:0000259" key="4">
    <source>
        <dbReference type="SMART" id="SM00768"/>
    </source>
</evidence>
<keyword evidence="2" id="KW-0449">Lipoprotein</keyword>
<protein>
    <recommendedName>
        <fullName evidence="4">X8 domain-containing protein</fullName>
    </recommendedName>
</protein>
<keyword evidence="2" id="KW-0336">GPI-anchor</keyword>
<dbReference type="AlphaFoldDB" id="A0A1J7GJD3"/>
<evidence type="ECO:0000313" key="5">
    <source>
        <dbReference type="EMBL" id="OIW00591.1"/>
    </source>
</evidence>